<accession>A0A834U3M2</accession>
<organism evidence="2 3">
    <name type="scientific">Vespula pensylvanica</name>
    <name type="common">Western yellow jacket</name>
    <name type="synonym">Wasp</name>
    <dbReference type="NCBI Taxonomy" id="30213"/>
    <lineage>
        <taxon>Eukaryota</taxon>
        <taxon>Metazoa</taxon>
        <taxon>Ecdysozoa</taxon>
        <taxon>Arthropoda</taxon>
        <taxon>Hexapoda</taxon>
        <taxon>Insecta</taxon>
        <taxon>Pterygota</taxon>
        <taxon>Neoptera</taxon>
        <taxon>Endopterygota</taxon>
        <taxon>Hymenoptera</taxon>
        <taxon>Apocrita</taxon>
        <taxon>Aculeata</taxon>
        <taxon>Vespoidea</taxon>
        <taxon>Vespidae</taxon>
        <taxon>Vespinae</taxon>
        <taxon>Vespula</taxon>
    </lineage>
</organism>
<dbReference type="Proteomes" id="UP000600918">
    <property type="component" value="Unassembled WGS sequence"/>
</dbReference>
<comment type="caution">
    <text evidence="2">The sequence shown here is derived from an EMBL/GenBank/DDBJ whole genome shotgun (WGS) entry which is preliminary data.</text>
</comment>
<feature type="compositionally biased region" description="Low complexity" evidence="1">
    <location>
        <begin position="12"/>
        <end position="49"/>
    </location>
</feature>
<dbReference type="EMBL" id="JACSDY010000011">
    <property type="protein sequence ID" value="KAF7415317.1"/>
    <property type="molecule type" value="Genomic_DNA"/>
</dbReference>
<feature type="region of interest" description="Disordered" evidence="1">
    <location>
        <begin position="1"/>
        <end position="51"/>
    </location>
</feature>
<dbReference type="AlphaFoldDB" id="A0A834U3M2"/>
<sequence>MAVRRVSRNVRTTTNTTNTTSNSSSSSSSSSSTTTTTATTTTTTTSNTNIPAVYHCGTCGGSPFIKLSPALPPVTCSPLLREWHARNAVSMLPGVFLKTRPRSARCIMRSIEKADAKLWFGGWEDEEEEEDKDEEEKEEEEEEEEEEDPLYNASCCGLLVVVVGEVVLVEVEMRVEVEHQHCFVPRYEYTKGI</sequence>
<keyword evidence="3" id="KW-1185">Reference proteome</keyword>
<feature type="region of interest" description="Disordered" evidence="1">
    <location>
        <begin position="120"/>
        <end position="149"/>
    </location>
</feature>
<proteinExistence type="predicted"/>
<evidence type="ECO:0000313" key="2">
    <source>
        <dbReference type="EMBL" id="KAF7415317.1"/>
    </source>
</evidence>
<evidence type="ECO:0000256" key="1">
    <source>
        <dbReference type="SAM" id="MobiDB-lite"/>
    </source>
</evidence>
<name>A0A834U3M2_VESPE</name>
<protein>
    <submittedName>
        <fullName evidence="2">Uncharacterized protein</fullName>
    </submittedName>
</protein>
<feature type="compositionally biased region" description="Acidic residues" evidence="1">
    <location>
        <begin position="123"/>
        <end position="149"/>
    </location>
</feature>
<evidence type="ECO:0000313" key="3">
    <source>
        <dbReference type="Proteomes" id="UP000600918"/>
    </source>
</evidence>
<reference evidence="2" key="1">
    <citation type="journal article" date="2020" name="G3 (Bethesda)">
        <title>High-Quality Assemblies for Three Invasive Social Wasps from the &lt;i&gt;Vespula&lt;/i&gt; Genus.</title>
        <authorList>
            <person name="Harrop T.W.R."/>
            <person name="Guhlin J."/>
            <person name="McLaughlin G.M."/>
            <person name="Permina E."/>
            <person name="Stockwell P."/>
            <person name="Gilligan J."/>
            <person name="Le Lec M.F."/>
            <person name="Gruber M.A.M."/>
            <person name="Quinn O."/>
            <person name="Lovegrove M."/>
            <person name="Duncan E.J."/>
            <person name="Remnant E.J."/>
            <person name="Van Eeckhoven J."/>
            <person name="Graham B."/>
            <person name="Knapp R.A."/>
            <person name="Langford K.W."/>
            <person name="Kronenberg Z."/>
            <person name="Press M.O."/>
            <person name="Eacker S.M."/>
            <person name="Wilson-Rankin E.E."/>
            <person name="Purcell J."/>
            <person name="Lester P.J."/>
            <person name="Dearden P.K."/>
        </authorList>
    </citation>
    <scope>NUCLEOTIDE SEQUENCE</scope>
    <source>
        <strain evidence="2">Volc-1</strain>
    </source>
</reference>
<gene>
    <name evidence="2" type="ORF">H0235_011909</name>
</gene>